<dbReference type="Proteomes" id="UP001460270">
    <property type="component" value="Unassembled WGS sequence"/>
</dbReference>
<gene>
    <name evidence="1" type="ORF">WMY93_002612</name>
</gene>
<sequence>MGFSLTDWLQNLSVSVTSIPVRCERILNSLSLSQACTLSLHQDELSKMEDARAVVREEREMPPLVNSHGTYISVSFEFCALDAKLGPGDCVCCELPVNVQGGGYPDVNFRCQTSPITPIAGFSSKQPGQICALCLSALIDWMSLLPVECGRSSAVSQRRGCQAGAWLQPSD</sequence>
<organism evidence="1 2">
    <name type="scientific">Mugilogobius chulae</name>
    <name type="common">yellowstripe goby</name>
    <dbReference type="NCBI Taxonomy" id="88201"/>
    <lineage>
        <taxon>Eukaryota</taxon>
        <taxon>Metazoa</taxon>
        <taxon>Chordata</taxon>
        <taxon>Craniata</taxon>
        <taxon>Vertebrata</taxon>
        <taxon>Euteleostomi</taxon>
        <taxon>Actinopterygii</taxon>
        <taxon>Neopterygii</taxon>
        <taxon>Teleostei</taxon>
        <taxon>Neoteleostei</taxon>
        <taxon>Acanthomorphata</taxon>
        <taxon>Gobiaria</taxon>
        <taxon>Gobiiformes</taxon>
        <taxon>Gobioidei</taxon>
        <taxon>Gobiidae</taxon>
        <taxon>Gobionellinae</taxon>
        <taxon>Mugilogobius</taxon>
    </lineage>
</organism>
<comment type="caution">
    <text evidence="1">The sequence shown here is derived from an EMBL/GenBank/DDBJ whole genome shotgun (WGS) entry which is preliminary data.</text>
</comment>
<reference evidence="2" key="1">
    <citation type="submission" date="2024-04" db="EMBL/GenBank/DDBJ databases">
        <title>Salinicola lusitanus LLJ914,a marine bacterium isolated from the Okinawa Trough.</title>
        <authorList>
            <person name="Li J."/>
        </authorList>
    </citation>
    <scope>NUCLEOTIDE SEQUENCE [LARGE SCALE GENOMIC DNA]</scope>
</reference>
<evidence type="ECO:0000313" key="1">
    <source>
        <dbReference type="EMBL" id="KAK7939286.1"/>
    </source>
</evidence>
<keyword evidence="2" id="KW-1185">Reference proteome</keyword>
<dbReference type="EMBL" id="JBBPFD010000002">
    <property type="protein sequence ID" value="KAK7939286.1"/>
    <property type="molecule type" value="Genomic_DNA"/>
</dbReference>
<protein>
    <submittedName>
        <fullName evidence="1">Uncharacterized protein</fullName>
    </submittedName>
</protein>
<name>A0AAW0Q058_9GOBI</name>
<dbReference type="AlphaFoldDB" id="A0AAW0Q058"/>
<accession>A0AAW0Q058</accession>
<evidence type="ECO:0000313" key="2">
    <source>
        <dbReference type="Proteomes" id="UP001460270"/>
    </source>
</evidence>
<proteinExistence type="predicted"/>